<proteinExistence type="predicted"/>
<accession>A0A941IJM5</accession>
<name>A0A941IJM5_9ACTN</name>
<comment type="caution">
    <text evidence="2">The sequence shown here is derived from an EMBL/GenBank/DDBJ whole genome shotgun (WGS) entry which is preliminary data.</text>
</comment>
<dbReference type="AlphaFoldDB" id="A0A941IJM5"/>
<dbReference type="Proteomes" id="UP000676325">
    <property type="component" value="Unassembled WGS sequence"/>
</dbReference>
<gene>
    <name evidence="2" type="ORF">KDK95_17050</name>
</gene>
<feature type="region of interest" description="Disordered" evidence="1">
    <location>
        <begin position="1"/>
        <end position="20"/>
    </location>
</feature>
<feature type="compositionally biased region" description="Basic and acidic residues" evidence="1">
    <location>
        <begin position="58"/>
        <end position="84"/>
    </location>
</feature>
<keyword evidence="3" id="KW-1185">Reference proteome</keyword>
<organism evidence="2 3">
    <name type="scientific">Actinospica acidithermotolerans</name>
    <dbReference type="NCBI Taxonomy" id="2828514"/>
    <lineage>
        <taxon>Bacteria</taxon>
        <taxon>Bacillati</taxon>
        <taxon>Actinomycetota</taxon>
        <taxon>Actinomycetes</taxon>
        <taxon>Catenulisporales</taxon>
        <taxon>Actinospicaceae</taxon>
        <taxon>Actinospica</taxon>
    </lineage>
</organism>
<evidence type="ECO:0000256" key="1">
    <source>
        <dbReference type="SAM" id="MobiDB-lite"/>
    </source>
</evidence>
<dbReference type="RefSeq" id="WP_212519166.1">
    <property type="nucleotide sequence ID" value="NZ_JAGSOH010000047.1"/>
</dbReference>
<feature type="region of interest" description="Disordered" evidence="1">
    <location>
        <begin position="26"/>
        <end position="84"/>
    </location>
</feature>
<dbReference type="EMBL" id="JAGSOH010000047">
    <property type="protein sequence ID" value="MBR7828027.1"/>
    <property type="molecule type" value="Genomic_DNA"/>
</dbReference>
<feature type="compositionally biased region" description="Basic and acidic residues" evidence="1">
    <location>
        <begin position="26"/>
        <end position="41"/>
    </location>
</feature>
<evidence type="ECO:0000313" key="3">
    <source>
        <dbReference type="Proteomes" id="UP000676325"/>
    </source>
</evidence>
<evidence type="ECO:0000313" key="2">
    <source>
        <dbReference type="EMBL" id="MBR7828027.1"/>
    </source>
</evidence>
<protein>
    <submittedName>
        <fullName evidence="2">Uncharacterized protein</fullName>
    </submittedName>
</protein>
<sequence length="84" mass="9492">MSDTENEQRRAAQDVRDIEEAAEHLEQTVDRAREAVRRANDADSMAMPGGSDVVSEAEPARHEDQDPDPDLRRGTRTETETEDR</sequence>
<reference evidence="2" key="1">
    <citation type="submission" date="2021-04" db="EMBL/GenBank/DDBJ databases">
        <title>Genome based classification of Actinospica acidithermotolerans sp. nov., an actinobacterium isolated from an Indonesian hot spring.</title>
        <authorList>
            <person name="Kusuma A.B."/>
            <person name="Putra K.E."/>
            <person name="Nafisah S."/>
            <person name="Loh J."/>
            <person name="Nouioui I."/>
            <person name="Goodfellow M."/>
        </authorList>
    </citation>
    <scope>NUCLEOTIDE SEQUENCE</scope>
    <source>
        <strain evidence="2">MGRD01-02</strain>
    </source>
</reference>